<dbReference type="EMBL" id="JAWWNJ010000034">
    <property type="protein sequence ID" value="KAK7025045.1"/>
    <property type="molecule type" value="Genomic_DNA"/>
</dbReference>
<dbReference type="InterPro" id="IPR027417">
    <property type="entry name" value="P-loop_NTPase"/>
</dbReference>
<dbReference type="SMART" id="SM00175">
    <property type="entry name" value="RAB"/>
    <property type="match status" value="1"/>
</dbReference>
<keyword evidence="6" id="KW-1185">Reference proteome</keyword>
<dbReference type="PRINTS" id="PR00449">
    <property type="entry name" value="RASTRNSFRMNG"/>
</dbReference>
<feature type="binding site" evidence="3">
    <location>
        <begin position="27"/>
        <end position="34"/>
    </location>
    <ligand>
        <name>GTP</name>
        <dbReference type="ChEBI" id="CHEBI:37565"/>
    </ligand>
</feature>
<dbReference type="AlphaFoldDB" id="A0AAW0BFT3"/>
<feature type="binding site" evidence="4">
    <location>
        <position position="51"/>
    </location>
    <ligand>
        <name>Mg(2+)</name>
        <dbReference type="ChEBI" id="CHEBI:18420"/>
    </ligand>
</feature>
<comment type="caution">
    <text evidence="5">The sequence shown here is derived from an EMBL/GenBank/DDBJ whole genome shotgun (WGS) entry which is preliminary data.</text>
</comment>
<feature type="binding site" evidence="3">
    <location>
        <position position="78"/>
    </location>
    <ligand>
        <name>GTP</name>
        <dbReference type="ChEBI" id="CHEBI:37565"/>
    </ligand>
</feature>
<dbReference type="GO" id="GO:0003924">
    <property type="term" value="F:GTPase activity"/>
    <property type="evidence" value="ECO:0007669"/>
    <property type="project" value="InterPro"/>
</dbReference>
<dbReference type="InterPro" id="IPR024156">
    <property type="entry name" value="Small_GTPase_ARF"/>
</dbReference>
<protein>
    <submittedName>
        <fullName evidence="5">ADP-ribosylation factor family-domain-containing protein</fullName>
    </submittedName>
</protein>
<dbReference type="PROSITE" id="PS51419">
    <property type="entry name" value="RAB"/>
    <property type="match status" value="1"/>
</dbReference>
<feature type="binding site" evidence="3">
    <location>
        <begin position="133"/>
        <end position="136"/>
    </location>
    <ligand>
        <name>GTP</name>
        <dbReference type="ChEBI" id="CHEBI:37565"/>
    </ligand>
</feature>
<dbReference type="PANTHER" id="PTHR11711">
    <property type="entry name" value="ADP RIBOSYLATION FACTOR-RELATED"/>
    <property type="match status" value="1"/>
</dbReference>
<keyword evidence="4" id="KW-0479">Metal-binding</keyword>
<dbReference type="SUPFAM" id="SSF52540">
    <property type="entry name" value="P-loop containing nucleoside triphosphate hydrolases"/>
    <property type="match status" value="1"/>
</dbReference>
<evidence type="ECO:0000256" key="4">
    <source>
        <dbReference type="PIRSR" id="PIRSR606689-2"/>
    </source>
</evidence>
<dbReference type="SMART" id="SM00177">
    <property type="entry name" value="ARF"/>
    <property type="match status" value="1"/>
</dbReference>
<reference evidence="5 6" key="1">
    <citation type="journal article" date="2024" name="J Genomics">
        <title>Draft genome sequencing and assembly of Favolaschia claudopus CIRM-BRFM 2984 isolated from oak limbs.</title>
        <authorList>
            <person name="Navarro D."/>
            <person name="Drula E."/>
            <person name="Chaduli D."/>
            <person name="Cazenave R."/>
            <person name="Ahrendt S."/>
            <person name="Wang J."/>
            <person name="Lipzen A."/>
            <person name="Daum C."/>
            <person name="Barry K."/>
            <person name="Grigoriev I.V."/>
            <person name="Favel A."/>
            <person name="Rosso M.N."/>
            <person name="Martin F."/>
        </authorList>
    </citation>
    <scope>NUCLEOTIDE SEQUENCE [LARGE SCALE GENOMIC DNA]</scope>
    <source>
        <strain evidence="5 6">CIRM-BRFM 2984</strain>
    </source>
</reference>
<gene>
    <name evidence="5" type="ORF">R3P38DRAFT_1059283</name>
</gene>
<dbReference type="Gene3D" id="3.40.50.300">
    <property type="entry name" value="P-loop containing nucleotide triphosphate hydrolases"/>
    <property type="match status" value="1"/>
</dbReference>
<keyword evidence="2 3" id="KW-0342">GTP-binding</keyword>
<dbReference type="InterPro" id="IPR005225">
    <property type="entry name" value="Small_GTP-bd"/>
</dbReference>
<dbReference type="Pfam" id="PF00025">
    <property type="entry name" value="Arf"/>
    <property type="match status" value="1"/>
</dbReference>
<dbReference type="PROSITE" id="PS51417">
    <property type="entry name" value="ARF"/>
    <property type="match status" value="1"/>
</dbReference>
<keyword evidence="4" id="KW-0460">Magnesium</keyword>
<evidence type="ECO:0000256" key="2">
    <source>
        <dbReference type="ARBA" id="ARBA00023134"/>
    </source>
</evidence>
<evidence type="ECO:0000256" key="3">
    <source>
        <dbReference type="PIRSR" id="PIRSR606689-1"/>
    </source>
</evidence>
<evidence type="ECO:0000313" key="5">
    <source>
        <dbReference type="EMBL" id="KAK7025045.1"/>
    </source>
</evidence>
<proteinExistence type="predicted"/>
<evidence type="ECO:0000313" key="6">
    <source>
        <dbReference type="Proteomes" id="UP001362999"/>
    </source>
</evidence>
<sequence>MGSVISTAKVAANALFGSKNFTLMMVGLDNTGKTSLLSRLKRREGTTLPPTIRTIMIGFNIESISYGQHTIQIWDFGGSETIRQIAHCYYWHGHAFAFVVDAAAPARLAEAKDELERVWLETENQYPFLVIANKMDLVGAADLFVVEEALGIQRLARSGRAIALKGVSALNGDGFDEVLEWLVQNISYTVIARRG</sequence>
<accession>A0AAW0BFT3</accession>
<dbReference type="GO" id="GO:0046872">
    <property type="term" value="F:metal ion binding"/>
    <property type="evidence" value="ECO:0007669"/>
    <property type="project" value="UniProtKB-KW"/>
</dbReference>
<feature type="binding site" evidence="4">
    <location>
        <position position="34"/>
    </location>
    <ligand>
        <name>Mg(2+)</name>
        <dbReference type="ChEBI" id="CHEBI:18420"/>
    </ligand>
</feature>
<dbReference type="NCBIfam" id="TIGR00231">
    <property type="entry name" value="small_GTP"/>
    <property type="match status" value="1"/>
</dbReference>
<evidence type="ECO:0000256" key="1">
    <source>
        <dbReference type="ARBA" id="ARBA00022741"/>
    </source>
</evidence>
<name>A0AAW0BFT3_9AGAR</name>
<dbReference type="SMART" id="SM00178">
    <property type="entry name" value="SAR"/>
    <property type="match status" value="1"/>
</dbReference>
<dbReference type="GO" id="GO:0005525">
    <property type="term" value="F:GTP binding"/>
    <property type="evidence" value="ECO:0007669"/>
    <property type="project" value="UniProtKB-KW"/>
</dbReference>
<keyword evidence="1 3" id="KW-0547">Nucleotide-binding</keyword>
<dbReference type="InterPro" id="IPR006689">
    <property type="entry name" value="Small_GTPase_ARF/SAR"/>
</dbReference>
<dbReference type="Proteomes" id="UP001362999">
    <property type="component" value="Unassembled WGS sequence"/>
</dbReference>
<organism evidence="5 6">
    <name type="scientific">Favolaschia claudopus</name>
    <dbReference type="NCBI Taxonomy" id="2862362"/>
    <lineage>
        <taxon>Eukaryota</taxon>
        <taxon>Fungi</taxon>
        <taxon>Dikarya</taxon>
        <taxon>Basidiomycota</taxon>
        <taxon>Agaricomycotina</taxon>
        <taxon>Agaricomycetes</taxon>
        <taxon>Agaricomycetidae</taxon>
        <taxon>Agaricales</taxon>
        <taxon>Marasmiineae</taxon>
        <taxon>Mycenaceae</taxon>
        <taxon>Favolaschia</taxon>
    </lineage>
</organism>